<dbReference type="Pfam" id="PF00505">
    <property type="entry name" value="HMG_box"/>
    <property type="match status" value="2"/>
</dbReference>
<evidence type="ECO:0000256" key="1">
    <source>
        <dbReference type="ARBA" id="ARBA00023125"/>
    </source>
</evidence>
<dbReference type="InterPro" id="IPR050342">
    <property type="entry name" value="HMGB"/>
</dbReference>
<dbReference type="Proteomes" id="UP001189429">
    <property type="component" value="Unassembled WGS sequence"/>
</dbReference>
<dbReference type="SUPFAM" id="SSF47095">
    <property type="entry name" value="HMG-box"/>
    <property type="match status" value="2"/>
</dbReference>
<evidence type="ECO:0000256" key="2">
    <source>
        <dbReference type="PROSITE-ProRule" id="PRU00267"/>
    </source>
</evidence>
<accession>A0ABN9R8T9</accession>
<comment type="caution">
    <text evidence="5">The sequence shown here is derived from an EMBL/GenBank/DDBJ whole genome shotgun (WGS) entry which is preliminary data.</text>
</comment>
<keyword evidence="2" id="KW-0539">Nucleus</keyword>
<feature type="region of interest" description="Disordered" evidence="3">
    <location>
        <begin position="75"/>
        <end position="120"/>
    </location>
</feature>
<organism evidence="5 6">
    <name type="scientific">Prorocentrum cordatum</name>
    <dbReference type="NCBI Taxonomy" id="2364126"/>
    <lineage>
        <taxon>Eukaryota</taxon>
        <taxon>Sar</taxon>
        <taxon>Alveolata</taxon>
        <taxon>Dinophyceae</taxon>
        <taxon>Prorocentrales</taxon>
        <taxon>Prorocentraceae</taxon>
        <taxon>Prorocentrum</taxon>
    </lineage>
</organism>
<keyword evidence="6" id="KW-1185">Reference proteome</keyword>
<dbReference type="PANTHER" id="PTHR48112">
    <property type="entry name" value="HIGH MOBILITY GROUP PROTEIN DSP1"/>
    <property type="match status" value="1"/>
</dbReference>
<evidence type="ECO:0000313" key="5">
    <source>
        <dbReference type="EMBL" id="CAK0814345.1"/>
    </source>
</evidence>
<dbReference type="EMBL" id="CAUYUJ010005614">
    <property type="protein sequence ID" value="CAK0814345.1"/>
    <property type="molecule type" value="Genomic_DNA"/>
</dbReference>
<evidence type="ECO:0000313" key="6">
    <source>
        <dbReference type="Proteomes" id="UP001189429"/>
    </source>
</evidence>
<dbReference type="Gene3D" id="1.10.30.10">
    <property type="entry name" value="High mobility group box domain"/>
    <property type="match status" value="2"/>
</dbReference>
<evidence type="ECO:0000259" key="4">
    <source>
        <dbReference type="PROSITE" id="PS50118"/>
    </source>
</evidence>
<keyword evidence="1 2" id="KW-0238">DNA-binding</keyword>
<feature type="DNA-binding region" description="HMG box" evidence="2">
    <location>
        <begin position="8"/>
        <end position="76"/>
    </location>
</feature>
<sequence length="317" mass="34221">MAAELEEPKKPQNAYWIWLSENRDSLTKEAGSARGPVVGKLAGEKWKAMSAEAKKPFEERAAELKSTYDKAMEEFKNAGGQVGKRRLEKSEGKQAKADKKAKKDAQRSEGKPTRPPSSYWLWLGENREALAKEAGSTKPPVVAKLAGEKWKAVSEEDKKPFEAKATELRAAYDKAVEEWKSNGGGEDGAKQGSPRNRKADAAKTPAAKQGTSRKRKADKAETPPAKLPRAPRERDSSKKAPVAQGKSRGKAAPAMAAVVLEKDIAEKAEKAGFTSVLQKFLACEDVVASGKSQAEAFQALEAVGGLMHPARRALLGA</sequence>
<feature type="region of interest" description="Disordered" evidence="3">
    <location>
        <begin position="178"/>
        <end position="253"/>
    </location>
</feature>
<feature type="domain" description="HMG box" evidence="4">
    <location>
        <begin position="112"/>
        <end position="180"/>
    </location>
</feature>
<gene>
    <name evidence="5" type="ORF">PCOR1329_LOCUS17983</name>
</gene>
<reference evidence="5" key="1">
    <citation type="submission" date="2023-10" db="EMBL/GenBank/DDBJ databases">
        <authorList>
            <person name="Chen Y."/>
            <person name="Shah S."/>
            <person name="Dougan E. K."/>
            <person name="Thang M."/>
            <person name="Chan C."/>
        </authorList>
    </citation>
    <scope>NUCLEOTIDE SEQUENCE [LARGE SCALE GENOMIC DNA]</scope>
</reference>
<evidence type="ECO:0000256" key="3">
    <source>
        <dbReference type="SAM" id="MobiDB-lite"/>
    </source>
</evidence>
<feature type="domain" description="HMG box" evidence="4">
    <location>
        <begin position="8"/>
        <end position="76"/>
    </location>
</feature>
<protein>
    <recommendedName>
        <fullName evidence="4">HMG box domain-containing protein</fullName>
    </recommendedName>
</protein>
<dbReference type="InterPro" id="IPR036910">
    <property type="entry name" value="HMG_box_dom_sf"/>
</dbReference>
<proteinExistence type="predicted"/>
<dbReference type="PANTHER" id="PTHR48112:SF22">
    <property type="entry name" value="MITOCHONDRIAL TRANSCRIPTION FACTOR A, ISOFORM B"/>
    <property type="match status" value="1"/>
</dbReference>
<dbReference type="SMART" id="SM00398">
    <property type="entry name" value="HMG"/>
    <property type="match status" value="2"/>
</dbReference>
<feature type="compositionally biased region" description="Basic and acidic residues" evidence="3">
    <location>
        <begin position="88"/>
        <end position="112"/>
    </location>
</feature>
<feature type="DNA-binding region" description="HMG box" evidence="2">
    <location>
        <begin position="112"/>
        <end position="180"/>
    </location>
</feature>
<name>A0ABN9R8T9_9DINO</name>
<dbReference type="InterPro" id="IPR009071">
    <property type="entry name" value="HMG_box_dom"/>
</dbReference>
<dbReference type="PROSITE" id="PS50118">
    <property type="entry name" value="HMG_BOX_2"/>
    <property type="match status" value="2"/>
</dbReference>